<evidence type="ECO:0000313" key="1">
    <source>
        <dbReference type="EMBL" id="GAI75801.1"/>
    </source>
</evidence>
<dbReference type="AlphaFoldDB" id="X1S9L0"/>
<feature type="non-terminal residue" evidence="1">
    <location>
        <position position="46"/>
    </location>
</feature>
<organism evidence="1">
    <name type="scientific">marine sediment metagenome</name>
    <dbReference type="NCBI Taxonomy" id="412755"/>
    <lineage>
        <taxon>unclassified sequences</taxon>
        <taxon>metagenomes</taxon>
        <taxon>ecological metagenomes</taxon>
    </lineage>
</organism>
<gene>
    <name evidence="1" type="ORF">S12H4_24208</name>
</gene>
<proteinExistence type="predicted"/>
<comment type="caution">
    <text evidence="1">The sequence shown here is derived from an EMBL/GenBank/DDBJ whole genome shotgun (WGS) entry which is preliminary data.</text>
</comment>
<accession>X1S9L0</accession>
<protein>
    <recommendedName>
        <fullName evidence="2">Xylose isomerase-like TIM barrel domain-containing protein</fullName>
    </recommendedName>
</protein>
<evidence type="ECO:0008006" key="2">
    <source>
        <dbReference type="Google" id="ProtNLM"/>
    </source>
</evidence>
<name>X1S9L0_9ZZZZ</name>
<dbReference type="EMBL" id="BARW01013071">
    <property type="protein sequence ID" value="GAI75801.1"/>
    <property type="molecule type" value="Genomic_DNA"/>
</dbReference>
<sequence length="46" mass="5047">MFKLTGFGDEISPDLTTQLEVMGSVGIKHLELRGIKGKNVLELSED</sequence>
<reference evidence="1" key="1">
    <citation type="journal article" date="2014" name="Front. Microbiol.">
        <title>High frequency of phylogenetically diverse reductive dehalogenase-homologous genes in deep subseafloor sedimentary metagenomes.</title>
        <authorList>
            <person name="Kawai M."/>
            <person name="Futagami T."/>
            <person name="Toyoda A."/>
            <person name="Takaki Y."/>
            <person name="Nishi S."/>
            <person name="Hori S."/>
            <person name="Arai W."/>
            <person name="Tsubouchi T."/>
            <person name="Morono Y."/>
            <person name="Uchiyama I."/>
            <person name="Ito T."/>
            <person name="Fujiyama A."/>
            <person name="Inagaki F."/>
            <person name="Takami H."/>
        </authorList>
    </citation>
    <scope>NUCLEOTIDE SEQUENCE</scope>
    <source>
        <strain evidence="1">Expedition CK06-06</strain>
    </source>
</reference>